<dbReference type="EMBL" id="JH719393">
    <property type="protein sequence ID" value="EJC84174.1"/>
    <property type="molecule type" value="Genomic_DNA"/>
</dbReference>
<sequence length="268" mass="28979">MKKFLTTTALAIVLIGGNAYAATMEPIAMYQQQPTDIRASKLIGARLYATEKPMTADMMVKPGAEKDWDDIGEVNEVILSRQGEVKAVVLGVGGFLGLGEKAVAIPMKDIKFVRDGDDADDYFLVVNANKQMLTDAPAYVAPTTAASNSTNVAKPAPAGDTALVRPDVQREGYRTSETKDLTSETLTGAHVYSAKDEDVGEVDKLVLNDNGTVKQLVLDIGGFLGMGEHRIAVPLDQVNIMRNEKGDDVRVYVDATKEKLKAQPEYKN</sequence>
<evidence type="ECO:0000313" key="3">
    <source>
        <dbReference type="EMBL" id="EJC84174.1"/>
    </source>
</evidence>
<dbReference type="InterPro" id="IPR011033">
    <property type="entry name" value="PRC_barrel-like_sf"/>
</dbReference>
<dbReference type="Proteomes" id="UP000005732">
    <property type="component" value="Unassembled WGS sequence"/>
</dbReference>
<proteinExistence type="predicted"/>
<organism evidence="3 4">
    <name type="scientific">Rhizobium leguminosarum bv. trifolii WSM2297</name>
    <dbReference type="NCBI Taxonomy" id="754762"/>
    <lineage>
        <taxon>Bacteria</taxon>
        <taxon>Pseudomonadati</taxon>
        <taxon>Pseudomonadota</taxon>
        <taxon>Alphaproteobacteria</taxon>
        <taxon>Hyphomicrobiales</taxon>
        <taxon>Rhizobiaceae</taxon>
        <taxon>Rhizobium/Agrobacterium group</taxon>
        <taxon>Rhizobium</taxon>
    </lineage>
</organism>
<dbReference type="Pfam" id="PF05239">
    <property type="entry name" value="PRC"/>
    <property type="match status" value="2"/>
</dbReference>
<feature type="signal peptide" evidence="1">
    <location>
        <begin position="1"/>
        <end position="21"/>
    </location>
</feature>
<dbReference type="RefSeq" id="WP_003576992.1">
    <property type="nucleotide sequence ID" value="NZ_JH719393.1"/>
</dbReference>
<dbReference type="AlphaFoldDB" id="J0L1W4"/>
<feature type="domain" description="PRC-barrel" evidence="2">
    <location>
        <begin position="185"/>
        <end position="259"/>
    </location>
</feature>
<dbReference type="PANTHER" id="PTHR36505:SF1">
    <property type="entry name" value="BLR1072 PROTEIN"/>
    <property type="match status" value="1"/>
</dbReference>
<protein>
    <submittedName>
        <fullName evidence="3">PRC-barrel protein</fullName>
    </submittedName>
</protein>
<feature type="domain" description="PRC-barrel" evidence="2">
    <location>
        <begin position="69"/>
        <end position="118"/>
    </location>
</feature>
<accession>J0L1W4</accession>
<evidence type="ECO:0000259" key="2">
    <source>
        <dbReference type="Pfam" id="PF05239"/>
    </source>
</evidence>
<gene>
    <name evidence="3" type="ORF">Rleg4DRAFT_5971</name>
</gene>
<feature type="chain" id="PRO_5003735633" evidence="1">
    <location>
        <begin position="22"/>
        <end position="268"/>
    </location>
</feature>
<dbReference type="PANTHER" id="PTHR36505">
    <property type="entry name" value="BLR1072 PROTEIN"/>
    <property type="match status" value="1"/>
</dbReference>
<dbReference type="Gene3D" id="2.30.30.240">
    <property type="entry name" value="PRC-barrel domain"/>
    <property type="match status" value="2"/>
</dbReference>
<dbReference type="InterPro" id="IPR027275">
    <property type="entry name" value="PRC-brl_dom"/>
</dbReference>
<dbReference type="HOGENOM" id="CLU_051335_1_0_5"/>
<reference evidence="3 4" key="1">
    <citation type="submission" date="2012-02" db="EMBL/GenBank/DDBJ databases">
        <title>Improved High-Quality Draft Sequence of Rhizobium leguminosarum bv. trifolii WSM2297.</title>
        <authorList>
            <consortium name="US DOE Joint Genome Institute"/>
            <person name="Lucas S."/>
            <person name="Han J."/>
            <person name="Lapidus A."/>
            <person name="Cheng J.-F."/>
            <person name="Goodwin L."/>
            <person name="Pitluck S."/>
            <person name="Peters L."/>
            <person name="Ovchinnikova G."/>
            <person name="Zhang X."/>
            <person name="Detter J.C."/>
            <person name="Han C."/>
            <person name="Tapia R."/>
            <person name="Land M."/>
            <person name="Hauser L."/>
            <person name="Kyrpides N."/>
            <person name="Ivanova N."/>
            <person name="Pagani I."/>
            <person name="Brau L."/>
            <person name="Yates R."/>
            <person name="O'Hara G."/>
            <person name="Rui T."/>
            <person name="Howieson J."/>
            <person name="Reeve W."/>
            <person name="Woyke T."/>
        </authorList>
    </citation>
    <scope>NUCLEOTIDE SEQUENCE [LARGE SCALE GENOMIC DNA]</scope>
    <source>
        <strain evidence="3 4">WSM2297</strain>
    </source>
</reference>
<evidence type="ECO:0000313" key="4">
    <source>
        <dbReference type="Proteomes" id="UP000005732"/>
    </source>
</evidence>
<keyword evidence="1" id="KW-0732">Signal</keyword>
<evidence type="ECO:0000256" key="1">
    <source>
        <dbReference type="SAM" id="SignalP"/>
    </source>
</evidence>
<name>J0L1W4_RHILT</name>
<dbReference type="SUPFAM" id="SSF50346">
    <property type="entry name" value="PRC-barrel domain"/>
    <property type="match status" value="2"/>
</dbReference>